<proteinExistence type="predicted"/>
<name>A0AA37LHK7_9PEZI</name>
<dbReference type="EMBL" id="BQXU01000017">
    <property type="protein sequence ID" value="GKT46695.1"/>
    <property type="molecule type" value="Genomic_DNA"/>
</dbReference>
<feature type="region of interest" description="Disordered" evidence="1">
    <location>
        <begin position="1"/>
        <end position="107"/>
    </location>
</feature>
<comment type="caution">
    <text evidence="2">The sequence shown here is derived from an EMBL/GenBank/DDBJ whole genome shotgun (WGS) entry which is preliminary data.</text>
</comment>
<feature type="compositionally biased region" description="Polar residues" evidence="1">
    <location>
        <begin position="17"/>
        <end position="44"/>
    </location>
</feature>
<accession>A0AA37LHK7</accession>
<keyword evidence="3" id="KW-1185">Reference proteome</keyword>
<dbReference type="AlphaFoldDB" id="A0AA37LHK7"/>
<dbReference type="RefSeq" id="XP_049129045.1">
    <property type="nucleotide sequence ID" value="XM_049273088.1"/>
</dbReference>
<sequence>MAVQSGLSRKKKRRISSGENQQAERSVPNQSESSAQQDLASMQRTEAKAGPAMDGKGKRRKMRRTASQGLSAIHPREPSYGSPLLHQRATRRLVSTPHSPARAGSWA</sequence>
<dbReference type="Proteomes" id="UP001055115">
    <property type="component" value="Unassembled WGS sequence"/>
</dbReference>
<reference evidence="2 3" key="1">
    <citation type="submission" date="2022-03" db="EMBL/GenBank/DDBJ databases">
        <title>Genome data of Colletotrichum spp.</title>
        <authorList>
            <person name="Utami Y.D."/>
            <person name="Hiruma K."/>
        </authorList>
    </citation>
    <scope>NUCLEOTIDE SEQUENCE [LARGE SCALE GENOMIC DNA]</scope>
    <source>
        <strain evidence="2 3">MAFF 239500</strain>
    </source>
</reference>
<protein>
    <submittedName>
        <fullName evidence="2">Uncharacterized protein</fullName>
    </submittedName>
</protein>
<dbReference type="GeneID" id="73327678"/>
<evidence type="ECO:0000313" key="2">
    <source>
        <dbReference type="EMBL" id="GKT46695.1"/>
    </source>
</evidence>
<organism evidence="2 3">
    <name type="scientific">Colletotrichum spaethianum</name>
    <dbReference type="NCBI Taxonomy" id="700344"/>
    <lineage>
        <taxon>Eukaryota</taxon>
        <taxon>Fungi</taxon>
        <taxon>Dikarya</taxon>
        <taxon>Ascomycota</taxon>
        <taxon>Pezizomycotina</taxon>
        <taxon>Sordariomycetes</taxon>
        <taxon>Hypocreomycetidae</taxon>
        <taxon>Glomerellales</taxon>
        <taxon>Glomerellaceae</taxon>
        <taxon>Colletotrichum</taxon>
        <taxon>Colletotrichum spaethianum species complex</taxon>
    </lineage>
</organism>
<evidence type="ECO:0000313" key="3">
    <source>
        <dbReference type="Proteomes" id="UP001055115"/>
    </source>
</evidence>
<evidence type="ECO:0000256" key="1">
    <source>
        <dbReference type="SAM" id="MobiDB-lite"/>
    </source>
</evidence>
<gene>
    <name evidence="2" type="ORF">ColSpa_06876</name>
</gene>